<evidence type="ECO:0000259" key="1">
    <source>
        <dbReference type="PROSITE" id="PS51186"/>
    </source>
</evidence>
<keyword evidence="2" id="KW-0808">Transferase</keyword>
<proteinExistence type="predicted"/>
<dbReference type="InterPro" id="IPR000182">
    <property type="entry name" value="GNAT_dom"/>
</dbReference>
<gene>
    <name evidence="2" type="ORF">CHH72_08655</name>
</gene>
<dbReference type="Gene3D" id="3.40.630.30">
    <property type="match status" value="1"/>
</dbReference>
<evidence type="ECO:0000313" key="2">
    <source>
        <dbReference type="EMBL" id="PAE89351.1"/>
    </source>
</evidence>
<organism evidence="2 3">
    <name type="scientific">Shouchella clausii</name>
    <name type="common">Alkalihalobacillus clausii</name>
    <dbReference type="NCBI Taxonomy" id="79880"/>
    <lineage>
        <taxon>Bacteria</taxon>
        <taxon>Bacillati</taxon>
        <taxon>Bacillota</taxon>
        <taxon>Bacilli</taxon>
        <taxon>Bacillales</taxon>
        <taxon>Bacillaceae</taxon>
        <taxon>Shouchella</taxon>
    </lineage>
</organism>
<reference evidence="2 3" key="1">
    <citation type="submission" date="2017-07" db="EMBL/GenBank/DDBJ databases">
        <title>Isolation and whole genome analysis of endospore-forming bacteria from heroin.</title>
        <authorList>
            <person name="Kalinowski J."/>
            <person name="Ahrens B."/>
            <person name="Al-Dilaimi A."/>
            <person name="Winkler A."/>
            <person name="Wibberg D."/>
            <person name="Schleenbecker U."/>
            <person name="Ruckert C."/>
            <person name="Wolfel R."/>
            <person name="Grass G."/>
        </authorList>
    </citation>
    <scope>NUCLEOTIDE SEQUENCE [LARGE SCALE GENOMIC DNA]</scope>
    <source>
        <strain evidence="2 3">7539</strain>
    </source>
</reference>
<dbReference type="Pfam" id="PF12746">
    <property type="entry name" value="GNAT_acetyltran"/>
    <property type="match status" value="1"/>
</dbReference>
<dbReference type="SUPFAM" id="SSF55729">
    <property type="entry name" value="Acyl-CoA N-acyltransferases (Nat)"/>
    <property type="match status" value="1"/>
</dbReference>
<name>A0A268P113_SHOCL</name>
<protein>
    <submittedName>
        <fullName evidence="2">GNAT family N-acetyltransferase</fullName>
    </submittedName>
</protein>
<sequence>MIRLLTQDDKAHCLTFLKQQAAENLFIIGDIEAFGFETDFQRLWGEFDETGKLNAVLLKYYESYIPYGKEPFAAEAFANIMINDDSFKRMSGLKSVCEEVATYLPAYKQKRQMYYAKCTRVEYSEADFPVKLEKATPDDAEALQTFLDQIPEFADSLPTNVETKRQHLQTGFARAIYVKDQGKIVSSASTTAENSASAMIVGVATLKTHKQKGFASACVARLCSDLIAEGKEPCLFYDNPAAGAIYKRIGFSDIGLWMMYAY</sequence>
<dbReference type="PROSITE" id="PS51186">
    <property type="entry name" value="GNAT"/>
    <property type="match status" value="1"/>
</dbReference>
<accession>A0A268P113</accession>
<feature type="domain" description="N-acetyltransferase" evidence="1">
    <location>
        <begin position="130"/>
        <end position="262"/>
    </location>
</feature>
<dbReference type="Proteomes" id="UP000216207">
    <property type="component" value="Unassembled WGS sequence"/>
</dbReference>
<dbReference type="InterPro" id="IPR016181">
    <property type="entry name" value="Acyl_CoA_acyltransferase"/>
</dbReference>
<dbReference type="InterPro" id="IPR027365">
    <property type="entry name" value="GNAT_acetyltra_YdfB-like"/>
</dbReference>
<dbReference type="AlphaFoldDB" id="A0A268P113"/>
<dbReference type="EMBL" id="NPCC01000009">
    <property type="protein sequence ID" value="PAE89351.1"/>
    <property type="molecule type" value="Genomic_DNA"/>
</dbReference>
<dbReference type="GO" id="GO:0016747">
    <property type="term" value="F:acyltransferase activity, transferring groups other than amino-acyl groups"/>
    <property type="evidence" value="ECO:0007669"/>
    <property type="project" value="InterPro"/>
</dbReference>
<comment type="caution">
    <text evidence="2">The sequence shown here is derived from an EMBL/GenBank/DDBJ whole genome shotgun (WGS) entry which is preliminary data.</text>
</comment>
<dbReference type="RefSeq" id="WP_095326432.1">
    <property type="nucleotide sequence ID" value="NZ_NPCC01000009.1"/>
</dbReference>
<evidence type="ECO:0000313" key="3">
    <source>
        <dbReference type="Proteomes" id="UP000216207"/>
    </source>
</evidence>